<sequence>MVTIPGFANINIKVLIFISQMGNTFYRTSICPVSRIQSIVYCILHLLYGNAAQSIGLKYANQGFR</sequence>
<accession>A0A0E9PWL9</accession>
<evidence type="ECO:0000313" key="1">
    <source>
        <dbReference type="EMBL" id="JAH09016.1"/>
    </source>
</evidence>
<dbReference type="AlphaFoldDB" id="A0A0E9PWL9"/>
<proteinExistence type="predicted"/>
<protein>
    <submittedName>
        <fullName evidence="1">Uncharacterized protein</fullName>
    </submittedName>
</protein>
<name>A0A0E9PWL9_ANGAN</name>
<dbReference type="EMBL" id="GBXM01099561">
    <property type="protein sequence ID" value="JAH09016.1"/>
    <property type="molecule type" value="Transcribed_RNA"/>
</dbReference>
<reference evidence="1" key="1">
    <citation type="submission" date="2014-11" db="EMBL/GenBank/DDBJ databases">
        <authorList>
            <person name="Amaro Gonzalez C."/>
        </authorList>
    </citation>
    <scope>NUCLEOTIDE SEQUENCE</scope>
</reference>
<reference evidence="1" key="2">
    <citation type="journal article" date="2015" name="Fish Shellfish Immunol.">
        <title>Early steps in the European eel (Anguilla anguilla)-Vibrio vulnificus interaction in the gills: Role of the RtxA13 toxin.</title>
        <authorList>
            <person name="Callol A."/>
            <person name="Pajuelo D."/>
            <person name="Ebbesson L."/>
            <person name="Teles M."/>
            <person name="MacKenzie S."/>
            <person name="Amaro C."/>
        </authorList>
    </citation>
    <scope>NUCLEOTIDE SEQUENCE</scope>
</reference>
<organism evidence="1">
    <name type="scientific">Anguilla anguilla</name>
    <name type="common">European freshwater eel</name>
    <name type="synonym">Muraena anguilla</name>
    <dbReference type="NCBI Taxonomy" id="7936"/>
    <lineage>
        <taxon>Eukaryota</taxon>
        <taxon>Metazoa</taxon>
        <taxon>Chordata</taxon>
        <taxon>Craniata</taxon>
        <taxon>Vertebrata</taxon>
        <taxon>Euteleostomi</taxon>
        <taxon>Actinopterygii</taxon>
        <taxon>Neopterygii</taxon>
        <taxon>Teleostei</taxon>
        <taxon>Anguilliformes</taxon>
        <taxon>Anguillidae</taxon>
        <taxon>Anguilla</taxon>
    </lineage>
</organism>